<name>A0A2M8DLA2_9BACT</name>
<evidence type="ECO:0000256" key="1">
    <source>
        <dbReference type="SAM" id="Phobius"/>
    </source>
</evidence>
<gene>
    <name evidence="2" type="ORF">CO078_01705</name>
</gene>
<comment type="caution">
    <text evidence="2">The sequence shown here is derived from an EMBL/GenBank/DDBJ whole genome shotgun (WGS) entry which is preliminary data.</text>
</comment>
<dbReference type="Proteomes" id="UP000230097">
    <property type="component" value="Unassembled WGS sequence"/>
</dbReference>
<accession>A0A2M8DLA2</accession>
<keyword evidence="1" id="KW-0472">Membrane</keyword>
<evidence type="ECO:0008006" key="4">
    <source>
        <dbReference type="Google" id="ProtNLM"/>
    </source>
</evidence>
<organism evidence="2 3">
    <name type="scientific">Candidatus Nealsonbacteria bacterium CG_4_9_14_0_8_um_filter_36_17</name>
    <dbReference type="NCBI Taxonomy" id="1974693"/>
    <lineage>
        <taxon>Bacteria</taxon>
        <taxon>Candidatus Nealsoniibacteriota</taxon>
    </lineage>
</organism>
<keyword evidence="1" id="KW-1133">Transmembrane helix</keyword>
<sequence>MMEIIPKPAKKLPLWQNILFYFSIALLLITISGYFILDHFLKNSEKTIQDLELRLAREETAEEISLKKEVFSWQKKIGDFSKLIKEHALASNFFIFLEKSCHPEVYFSQVGLKPMNSEAILSGQAENFPVLGQQISILKSKKEIKNLNLSNISIGKKGKADFTLNLLLDPNIFKK</sequence>
<keyword evidence="1" id="KW-0812">Transmembrane</keyword>
<proteinExistence type="predicted"/>
<reference evidence="3" key="1">
    <citation type="submission" date="2017-09" db="EMBL/GenBank/DDBJ databases">
        <title>Depth-based differentiation of microbial function through sediment-hosted aquifers and enrichment of novel symbionts in the deep terrestrial subsurface.</title>
        <authorList>
            <person name="Probst A.J."/>
            <person name="Ladd B."/>
            <person name="Jarett J.K."/>
            <person name="Geller-Mcgrath D.E."/>
            <person name="Sieber C.M.K."/>
            <person name="Emerson J.B."/>
            <person name="Anantharaman K."/>
            <person name="Thomas B.C."/>
            <person name="Malmstrom R."/>
            <person name="Stieglmeier M."/>
            <person name="Klingl A."/>
            <person name="Woyke T."/>
            <person name="Ryan C.M."/>
            <person name="Banfield J.F."/>
        </authorList>
    </citation>
    <scope>NUCLEOTIDE SEQUENCE [LARGE SCALE GENOMIC DNA]</scope>
</reference>
<dbReference type="AlphaFoldDB" id="A0A2M8DLA2"/>
<evidence type="ECO:0000313" key="3">
    <source>
        <dbReference type="Proteomes" id="UP000230097"/>
    </source>
</evidence>
<feature type="transmembrane region" description="Helical" evidence="1">
    <location>
        <begin position="18"/>
        <end position="37"/>
    </location>
</feature>
<dbReference type="EMBL" id="PFTC01000039">
    <property type="protein sequence ID" value="PJB98550.1"/>
    <property type="molecule type" value="Genomic_DNA"/>
</dbReference>
<protein>
    <recommendedName>
        <fullName evidence="4">PilN domain-containing protein</fullName>
    </recommendedName>
</protein>
<evidence type="ECO:0000313" key="2">
    <source>
        <dbReference type="EMBL" id="PJB98550.1"/>
    </source>
</evidence>